<dbReference type="Proteomes" id="UP000515369">
    <property type="component" value="Chromosome"/>
</dbReference>
<keyword evidence="1" id="KW-0472">Membrane</keyword>
<dbReference type="RefSeq" id="WP_182460964.1">
    <property type="nucleotide sequence ID" value="NZ_CP059732.1"/>
</dbReference>
<evidence type="ECO:0000313" key="2">
    <source>
        <dbReference type="EMBL" id="QMW03707.1"/>
    </source>
</evidence>
<keyword evidence="1" id="KW-0812">Transmembrane</keyword>
<evidence type="ECO:0000256" key="1">
    <source>
        <dbReference type="SAM" id="Phobius"/>
    </source>
</evidence>
<dbReference type="EMBL" id="CP059732">
    <property type="protein sequence ID" value="QMW03707.1"/>
    <property type="molecule type" value="Genomic_DNA"/>
</dbReference>
<organism evidence="2 3">
    <name type="scientific">Spirosoma foliorum</name>
    <dbReference type="NCBI Taxonomy" id="2710596"/>
    <lineage>
        <taxon>Bacteria</taxon>
        <taxon>Pseudomonadati</taxon>
        <taxon>Bacteroidota</taxon>
        <taxon>Cytophagia</taxon>
        <taxon>Cytophagales</taxon>
        <taxon>Cytophagaceae</taxon>
        <taxon>Spirosoma</taxon>
    </lineage>
</organism>
<feature type="transmembrane region" description="Helical" evidence="1">
    <location>
        <begin position="7"/>
        <end position="27"/>
    </location>
</feature>
<keyword evidence="1" id="KW-1133">Transmembrane helix</keyword>
<protein>
    <submittedName>
        <fullName evidence="2">Uncharacterized protein</fullName>
    </submittedName>
</protein>
<reference evidence="2 3" key="1">
    <citation type="submission" date="2020-07" db="EMBL/GenBank/DDBJ databases">
        <title>Spirosoma foliorum sp. nov., isolated from the leaves on the Nejang mountain Korea, Republic of.</title>
        <authorList>
            <person name="Ho H."/>
            <person name="Lee Y.-J."/>
            <person name="Nurcahyanto D.-A."/>
            <person name="Kim S.-G."/>
        </authorList>
    </citation>
    <scope>NUCLEOTIDE SEQUENCE [LARGE SCALE GENOMIC DNA]</scope>
    <source>
        <strain evidence="2 3">PL0136</strain>
    </source>
</reference>
<proteinExistence type="predicted"/>
<sequence length="67" mass="7678">MAKFKKIVVGILMMIVWGVLFAMVIPMKSLRGQVVTVLICLIINSILAAYYSCIDRRPASFREWLKM</sequence>
<dbReference type="AlphaFoldDB" id="A0A7G5GXW5"/>
<gene>
    <name evidence="2" type="ORF">H3H32_01760</name>
</gene>
<dbReference type="KEGG" id="sfol:H3H32_01760"/>
<evidence type="ECO:0000313" key="3">
    <source>
        <dbReference type="Proteomes" id="UP000515369"/>
    </source>
</evidence>
<name>A0A7G5GXW5_9BACT</name>
<keyword evidence="3" id="KW-1185">Reference proteome</keyword>
<feature type="transmembrane region" description="Helical" evidence="1">
    <location>
        <begin position="33"/>
        <end position="53"/>
    </location>
</feature>
<accession>A0A7G5GXW5</accession>